<evidence type="ECO:0000259" key="7">
    <source>
        <dbReference type="Pfam" id="PF00892"/>
    </source>
</evidence>
<evidence type="ECO:0000256" key="1">
    <source>
        <dbReference type="ARBA" id="ARBA00004141"/>
    </source>
</evidence>
<comment type="similarity">
    <text evidence="2">Belongs to the EamA transporter family.</text>
</comment>
<feature type="transmembrane region" description="Helical" evidence="6">
    <location>
        <begin position="226"/>
        <end position="248"/>
    </location>
</feature>
<feature type="domain" description="EamA" evidence="7">
    <location>
        <begin position="12"/>
        <end position="152"/>
    </location>
</feature>
<feature type="transmembrane region" description="Helical" evidence="6">
    <location>
        <begin position="79"/>
        <end position="100"/>
    </location>
</feature>
<feature type="transmembrane region" description="Helical" evidence="6">
    <location>
        <begin position="260"/>
        <end position="279"/>
    </location>
</feature>
<dbReference type="EMBL" id="JAVRER010000031">
    <property type="protein sequence ID" value="MDT0417667.1"/>
    <property type="molecule type" value="Genomic_DNA"/>
</dbReference>
<accession>A0ABD5EA50</accession>
<evidence type="ECO:0000256" key="3">
    <source>
        <dbReference type="ARBA" id="ARBA00022692"/>
    </source>
</evidence>
<dbReference type="InterPro" id="IPR037185">
    <property type="entry name" value="EmrE-like"/>
</dbReference>
<gene>
    <name evidence="8" type="ORF">RM574_19480</name>
</gene>
<dbReference type="InterPro" id="IPR050638">
    <property type="entry name" value="AA-Vitamin_Transporters"/>
</dbReference>
<comment type="caution">
    <text evidence="8">The sequence shown here is derived from an EMBL/GenBank/DDBJ whole genome shotgun (WGS) entry which is preliminary data.</text>
</comment>
<dbReference type="PANTHER" id="PTHR32322">
    <property type="entry name" value="INNER MEMBRANE TRANSPORTER"/>
    <property type="match status" value="1"/>
</dbReference>
<evidence type="ECO:0000313" key="9">
    <source>
        <dbReference type="Proteomes" id="UP001183607"/>
    </source>
</evidence>
<feature type="transmembrane region" description="Helical" evidence="6">
    <location>
        <begin position="194"/>
        <end position="214"/>
    </location>
</feature>
<dbReference type="Pfam" id="PF00892">
    <property type="entry name" value="EamA"/>
    <property type="match status" value="2"/>
</dbReference>
<feature type="transmembrane region" description="Helical" evidence="6">
    <location>
        <begin position="137"/>
        <end position="158"/>
    </location>
</feature>
<name>A0ABD5EA50_9ACTN</name>
<dbReference type="AlphaFoldDB" id="A0ABD5EA50"/>
<reference evidence="9" key="1">
    <citation type="submission" date="2023-07" db="EMBL/GenBank/DDBJ databases">
        <title>30 novel species of actinomycetes from the DSMZ collection.</title>
        <authorList>
            <person name="Nouioui I."/>
        </authorList>
    </citation>
    <scope>NUCLEOTIDE SEQUENCE [LARGE SCALE GENOMIC DNA]</scope>
    <source>
        <strain evidence="9">DSM 41982</strain>
    </source>
</reference>
<dbReference type="Proteomes" id="UP001183607">
    <property type="component" value="Unassembled WGS sequence"/>
</dbReference>
<sequence>MSYAVSGRPVGRGLLFLTLAGLAWGTAGAAAALLYRSSGLGPLALSFWRYVGGLALLLATLALRPASRRPRPAARVRGGFARTLAQGLVLAVFQSTYFLAVRDTGLAVATVVALGCGPVLIALGARLGFGERLGASGVLAVAGALAGLAVLVLGGGGATVRPAGVLWALASGVSYAALTLLTRGAALAGGGGDAVTTTAWSFGVGALVLLPFALAEGALPGSGAELGTTLLLLGYLAGVPSALAYVLYFAGAAVVRSATVSVIMLLEPVSAAVIAVLLLGERVTGATTLGVALLLAAVAGLAVRERGAGE</sequence>
<evidence type="ECO:0000313" key="8">
    <source>
        <dbReference type="EMBL" id="MDT0417667.1"/>
    </source>
</evidence>
<evidence type="ECO:0000256" key="4">
    <source>
        <dbReference type="ARBA" id="ARBA00022989"/>
    </source>
</evidence>
<feature type="domain" description="EamA" evidence="7">
    <location>
        <begin position="163"/>
        <end position="301"/>
    </location>
</feature>
<keyword evidence="5 6" id="KW-0472">Membrane</keyword>
<keyword evidence="3 6" id="KW-0812">Transmembrane</keyword>
<protein>
    <submittedName>
        <fullName evidence="8">EamA family transporter</fullName>
    </submittedName>
</protein>
<keyword evidence="4 6" id="KW-1133">Transmembrane helix</keyword>
<proteinExistence type="inferred from homology"/>
<dbReference type="RefSeq" id="WP_043256649.1">
    <property type="nucleotide sequence ID" value="NZ_JAVRER010000031.1"/>
</dbReference>
<feature type="transmembrane region" description="Helical" evidence="6">
    <location>
        <begin position="164"/>
        <end position="182"/>
    </location>
</feature>
<organism evidence="8 9">
    <name type="scientific">Streptomyces evansiae</name>
    <dbReference type="NCBI Taxonomy" id="3075535"/>
    <lineage>
        <taxon>Bacteria</taxon>
        <taxon>Bacillati</taxon>
        <taxon>Actinomycetota</taxon>
        <taxon>Actinomycetes</taxon>
        <taxon>Kitasatosporales</taxon>
        <taxon>Streptomycetaceae</taxon>
        <taxon>Streptomyces</taxon>
    </lineage>
</organism>
<evidence type="ECO:0000256" key="2">
    <source>
        <dbReference type="ARBA" id="ARBA00007362"/>
    </source>
</evidence>
<comment type="subcellular location">
    <subcellularLocation>
        <location evidence="1">Membrane</location>
        <topology evidence="1">Multi-pass membrane protein</topology>
    </subcellularLocation>
</comment>
<dbReference type="InterPro" id="IPR000620">
    <property type="entry name" value="EamA_dom"/>
</dbReference>
<feature type="transmembrane region" description="Helical" evidence="6">
    <location>
        <begin position="285"/>
        <end position="303"/>
    </location>
</feature>
<dbReference type="PANTHER" id="PTHR32322:SF2">
    <property type="entry name" value="EAMA DOMAIN-CONTAINING PROTEIN"/>
    <property type="match status" value="1"/>
</dbReference>
<evidence type="ECO:0000256" key="5">
    <source>
        <dbReference type="ARBA" id="ARBA00023136"/>
    </source>
</evidence>
<feature type="transmembrane region" description="Helical" evidence="6">
    <location>
        <begin position="106"/>
        <end position="125"/>
    </location>
</feature>
<dbReference type="SUPFAM" id="SSF103481">
    <property type="entry name" value="Multidrug resistance efflux transporter EmrE"/>
    <property type="match status" value="2"/>
</dbReference>
<evidence type="ECO:0000256" key="6">
    <source>
        <dbReference type="SAM" id="Phobius"/>
    </source>
</evidence>
<dbReference type="GO" id="GO:0016020">
    <property type="term" value="C:membrane"/>
    <property type="evidence" value="ECO:0007669"/>
    <property type="project" value="UniProtKB-SubCell"/>
</dbReference>
<feature type="transmembrane region" description="Helical" evidence="6">
    <location>
        <begin position="47"/>
        <end position="67"/>
    </location>
</feature>